<proteinExistence type="predicted"/>
<name>X1C370_9ZZZZ</name>
<gene>
    <name evidence="1" type="ORF">S01H4_50259</name>
</gene>
<reference evidence="1" key="1">
    <citation type="journal article" date="2014" name="Front. Microbiol.">
        <title>High frequency of phylogenetically diverse reductive dehalogenase-homologous genes in deep subseafloor sedimentary metagenomes.</title>
        <authorList>
            <person name="Kawai M."/>
            <person name="Futagami T."/>
            <person name="Toyoda A."/>
            <person name="Takaki Y."/>
            <person name="Nishi S."/>
            <person name="Hori S."/>
            <person name="Arai W."/>
            <person name="Tsubouchi T."/>
            <person name="Morono Y."/>
            <person name="Uchiyama I."/>
            <person name="Ito T."/>
            <person name="Fujiyama A."/>
            <person name="Inagaki F."/>
            <person name="Takami H."/>
        </authorList>
    </citation>
    <scope>NUCLEOTIDE SEQUENCE</scope>
    <source>
        <strain evidence="1">Expedition CK06-06</strain>
    </source>
</reference>
<protein>
    <submittedName>
        <fullName evidence="1">Uncharacterized protein</fullName>
    </submittedName>
</protein>
<dbReference type="EMBL" id="BART01028521">
    <property type="protein sequence ID" value="GAG90863.1"/>
    <property type="molecule type" value="Genomic_DNA"/>
</dbReference>
<comment type="caution">
    <text evidence="1">The sequence shown here is derived from an EMBL/GenBank/DDBJ whole genome shotgun (WGS) entry which is preliminary data.</text>
</comment>
<evidence type="ECO:0000313" key="1">
    <source>
        <dbReference type="EMBL" id="GAG90863.1"/>
    </source>
</evidence>
<sequence>MDERLASLNNTPNFIYKKCRICGKHYDRCQCENPDWTTSQDGIEMKDVT</sequence>
<dbReference type="AlphaFoldDB" id="X1C370"/>
<organism evidence="1">
    <name type="scientific">marine sediment metagenome</name>
    <dbReference type="NCBI Taxonomy" id="412755"/>
    <lineage>
        <taxon>unclassified sequences</taxon>
        <taxon>metagenomes</taxon>
        <taxon>ecological metagenomes</taxon>
    </lineage>
</organism>
<accession>X1C370</accession>